<protein>
    <submittedName>
        <fullName evidence="2">Uncharacterized protein</fullName>
    </submittedName>
</protein>
<dbReference type="EMBL" id="LXQA010295170">
    <property type="protein sequence ID" value="MCI41694.1"/>
    <property type="molecule type" value="Genomic_DNA"/>
</dbReference>
<sequence length="76" mass="8349">THHKPTTTTAWKVMSVELKPHTEDSSTGLADLTINNDPPRNPSPIWTRVVRRAVVGPRTTGGGSYMMTIRFGCEGK</sequence>
<keyword evidence="3" id="KW-1185">Reference proteome</keyword>
<organism evidence="2 3">
    <name type="scientific">Trifolium medium</name>
    <dbReference type="NCBI Taxonomy" id="97028"/>
    <lineage>
        <taxon>Eukaryota</taxon>
        <taxon>Viridiplantae</taxon>
        <taxon>Streptophyta</taxon>
        <taxon>Embryophyta</taxon>
        <taxon>Tracheophyta</taxon>
        <taxon>Spermatophyta</taxon>
        <taxon>Magnoliopsida</taxon>
        <taxon>eudicotyledons</taxon>
        <taxon>Gunneridae</taxon>
        <taxon>Pentapetalae</taxon>
        <taxon>rosids</taxon>
        <taxon>fabids</taxon>
        <taxon>Fabales</taxon>
        <taxon>Fabaceae</taxon>
        <taxon>Papilionoideae</taxon>
        <taxon>50 kb inversion clade</taxon>
        <taxon>NPAAA clade</taxon>
        <taxon>Hologalegina</taxon>
        <taxon>IRL clade</taxon>
        <taxon>Trifolieae</taxon>
        <taxon>Trifolium</taxon>
    </lineage>
</organism>
<dbReference type="AlphaFoldDB" id="A0A392S039"/>
<evidence type="ECO:0000313" key="2">
    <source>
        <dbReference type="EMBL" id="MCI41694.1"/>
    </source>
</evidence>
<evidence type="ECO:0000256" key="1">
    <source>
        <dbReference type="SAM" id="MobiDB-lite"/>
    </source>
</evidence>
<accession>A0A392S039</accession>
<feature type="compositionally biased region" description="Polar residues" evidence="1">
    <location>
        <begin position="25"/>
        <end position="38"/>
    </location>
</feature>
<name>A0A392S039_9FABA</name>
<dbReference type="Proteomes" id="UP000265520">
    <property type="component" value="Unassembled WGS sequence"/>
</dbReference>
<proteinExistence type="predicted"/>
<evidence type="ECO:0000313" key="3">
    <source>
        <dbReference type="Proteomes" id="UP000265520"/>
    </source>
</evidence>
<reference evidence="2 3" key="1">
    <citation type="journal article" date="2018" name="Front. Plant Sci.">
        <title>Red Clover (Trifolium pratense) and Zigzag Clover (T. medium) - A Picture of Genomic Similarities and Differences.</title>
        <authorList>
            <person name="Dluhosova J."/>
            <person name="Istvanek J."/>
            <person name="Nedelnik J."/>
            <person name="Repkova J."/>
        </authorList>
    </citation>
    <scope>NUCLEOTIDE SEQUENCE [LARGE SCALE GENOMIC DNA]</scope>
    <source>
        <strain evidence="3">cv. 10/8</strain>
        <tissue evidence="2">Leaf</tissue>
    </source>
</reference>
<feature type="region of interest" description="Disordered" evidence="1">
    <location>
        <begin position="22"/>
        <end position="43"/>
    </location>
</feature>
<comment type="caution">
    <text evidence="2">The sequence shown here is derived from an EMBL/GenBank/DDBJ whole genome shotgun (WGS) entry which is preliminary data.</text>
</comment>
<feature type="non-terminal residue" evidence="2">
    <location>
        <position position="1"/>
    </location>
</feature>